<proteinExistence type="predicted"/>
<accession>A0A538TQ47</accession>
<dbReference type="AlphaFoldDB" id="A0A538TQ47"/>
<dbReference type="Proteomes" id="UP000317691">
    <property type="component" value="Unassembled WGS sequence"/>
</dbReference>
<comment type="caution">
    <text evidence="1">The sequence shown here is derived from an EMBL/GenBank/DDBJ whole genome shotgun (WGS) entry which is preliminary data.</text>
</comment>
<protein>
    <submittedName>
        <fullName evidence="1">Uncharacterized protein</fullName>
    </submittedName>
</protein>
<name>A0A538TQ47_UNCEI</name>
<organism evidence="1 2">
    <name type="scientific">Eiseniibacteriota bacterium</name>
    <dbReference type="NCBI Taxonomy" id="2212470"/>
    <lineage>
        <taxon>Bacteria</taxon>
        <taxon>Candidatus Eiseniibacteriota</taxon>
    </lineage>
</organism>
<dbReference type="EMBL" id="VBOZ01000011">
    <property type="protein sequence ID" value="TMQ65720.1"/>
    <property type="molecule type" value="Genomic_DNA"/>
</dbReference>
<evidence type="ECO:0000313" key="1">
    <source>
        <dbReference type="EMBL" id="TMQ65720.1"/>
    </source>
</evidence>
<evidence type="ECO:0000313" key="2">
    <source>
        <dbReference type="Proteomes" id="UP000317691"/>
    </source>
</evidence>
<sequence length="156" mass="16751">MIHRNSIRKAFLGLLVVVLTWSGQAYSQTSARVFVVPPNDAIHMASGAASWCIQMEPVNGSFQLTDINLCTVTLSSPGNGSVNSINYNCTKPTLIEDADGNGVQDIRFCFTKTAMAPLFDHLHGNSPKTVQMLLSGLLNNGSNVGGSVLVTLYLHQ</sequence>
<reference evidence="1 2" key="1">
    <citation type="journal article" date="2019" name="Nat. Microbiol.">
        <title>Mediterranean grassland soil C-N compound turnover is dependent on rainfall and depth, and is mediated by genomically divergent microorganisms.</title>
        <authorList>
            <person name="Diamond S."/>
            <person name="Andeer P.F."/>
            <person name="Li Z."/>
            <person name="Crits-Christoph A."/>
            <person name="Burstein D."/>
            <person name="Anantharaman K."/>
            <person name="Lane K.R."/>
            <person name="Thomas B.C."/>
            <person name="Pan C."/>
            <person name="Northen T.R."/>
            <person name="Banfield J.F."/>
        </authorList>
    </citation>
    <scope>NUCLEOTIDE SEQUENCE [LARGE SCALE GENOMIC DNA]</scope>
    <source>
        <strain evidence="1">WS_9</strain>
    </source>
</reference>
<gene>
    <name evidence="1" type="ORF">E6K79_04290</name>
</gene>